<dbReference type="InterPro" id="IPR015943">
    <property type="entry name" value="WD40/YVTN_repeat-like_dom_sf"/>
</dbReference>
<dbReference type="Proteomes" id="UP001139887">
    <property type="component" value="Unassembled WGS sequence"/>
</dbReference>
<comment type="caution">
    <text evidence="2">The sequence shown here is derived from an EMBL/GenBank/DDBJ whole genome shotgun (WGS) entry which is preliminary data.</text>
</comment>
<dbReference type="SUPFAM" id="SSF50978">
    <property type="entry name" value="WD40 repeat-like"/>
    <property type="match status" value="1"/>
</dbReference>
<evidence type="ECO:0000313" key="3">
    <source>
        <dbReference type="Proteomes" id="UP001139887"/>
    </source>
</evidence>
<feature type="compositionally biased region" description="Polar residues" evidence="1">
    <location>
        <begin position="406"/>
        <end position="420"/>
    </location>
</feature>
<accession>A0A9W8IGL8</accession>
<reference evidence="2" key="1">
    <citation type="submission" date="2022-07" db="EMBL/GenBank/DDBJ databases">
        <title>Phylogenomic reconstructions and comparative analyses of Kickxellomycotina fungi.</title>
        <authorList>
            <person name="Reynolds N.K."/>
            <person name="Stajich J.E."/>
            <person name="Barry K."/>
            <person name="Grigoriev I.V."/>
            <person name="Crous P."/>
            <person name="Smith M.E."/>
        </authorList>
    </citation>
    <scope>NUCLEOTIDE SEQUENCE</scope>
    <source>
        <strain evidence="2">NRRL 1566</strain>
    </source>
</reference>
<evidence type="ECO:0000313" key="2">
    <source>
        <dbReference type="EMBL" id="KAJ2850950.1"/>
    </source>
</evidence>
<feature type="compositionally biased region" description="Basic and acidic residues" evidence="1">
    <location>
        <begin position="572"/>
        <end position="582"/>
    </location>
</feature>
<proteinExistence type="predicted"/>
<gene>
    <name evidence="2" type="ORF">IWW36_001474</name>
</gene>
<name>A0A9W8IGL8_9FUNG</name>
<protein>
    <submittedName>
        <fullName evidence="2">Uncharacterized protein</fullName>
    </submittedName>
</protein>
<dbReference type="OrthoDB" id="5543560at2759"/>
<dbReference type="EMBL" id="JANBUW010000020">
    <property type="protein sequence ID" value="KAJ2850950.1"/>
    <property type="molecule type" value="Genomic_DNA"/>
</dbReference>
<dbReference type="Gene3D" id="2.130.10.10">
    <property type="entry name" value="YVTN repeat-like/Quinoprotein amine dehydrogenase"/>
    <property type="match status" value="1"/>
</dbReference>
<evidence type="ECO:0000256" key="1">
    <source>
        <dbReference type="SAM" id="MobiDB-lite"/>
    </source>
</evidence>
<organism evidence="2 3">
    <name type="scientific">Coemansia brasiliensis</name>
    <dbReference type="NCBI Taxonomy" id="2650707"/>
    <lineage>
        <taxon>Eukaryota</taxon>
        <taxon>Fungi</taxon>
        <taxon>Fungi incertae sedis</taxon>
        <taxon>Zoopagomycota</taxon>
        <taxon>Kickxellomycotina</taxon>
        <taxon>Kickxellomycetes</taxon>
        <taxon>Kickxellales</taxon>
        <taxon>Kickxellaceae</taxon>
        <taxon>Coemansia</taxon>
    </lineage>
</organism>
<dbReference type="AlphaFoldDB" id="A0A9W8IGL8"/>
<dbReference type="InterPro" id="IPR036322">
    <property type="entry name" value="WD40_repeat_dom_sf"/>
</dbReference>
<keyword evidence="3" id="KW-1185">Reference proteome</keyword>
<feature type="region of interest" description="Disordered" evidence="1">
    <location>
        <begin position="382"/>
        <end position="430"/>
    </location>
</feature>
<feature type="compositionally biased region" description="Basic and acidic residues" evidence="1">
    <location>
        <begin position="17"/>
        <end position="50"/>
    </location>
</feature>
<sequence>MSHFEQEPFMFQCLPSGHEHEEETGKESTKDSEGEEKTERQKMEEQMRLEERASQRWLRDRRVLLRVIQNLQNRNRRWDRGQPSQRIYLPPVPLDSMDADIKEEWQGPVKLIKMKAGLIAVVYKRGRSIRLWNVATNYEKVKEMTASYIEQNRSALAAHNKSNGSVLPPFTDAQVESLLRCSKEGEPQKPTLSVIRSEVMPYFLDFYFMNNTLVTSNLTGQIDVFDMKTGKKRRRLELPSLDPVNSIHVWLQFVIVSHGSRLTLWNHVTGELLEDGLQTAHKSRITGVFILDDERHLLSIDEHGIMVVTNRTAANPSKETLMDVPLYPLILTGTDGAPYSMRLLHMTHLCVWGKYSMGHFELYEPGLRNMPPLSSLIMVDENNQPVDPQNHPLRRLQQQQEQSPQTNSEDNQQQSQTNSRESQEETEAQQALRQLTLTHENLEIMYSQMGLDTDMHSSASSRLTRLRQNHVPPEQRYHILNIDTSIDGLPEGQILSVDFKHVLLQRRCFMQICDLDVKIKPGEMPQGPSLGIFPVDPVGPRLGPKKATDVAEGTGSDYEINWDLGEGDSPLEDSHREAERLRQQPQPNVSKADLYQLETLTTRYLMGMQVAREDFRFAQLESNKILLQRGREFMEELMPELLEAIDNDEDPQAVIFAAPYYAQRAHEAKFDKPVMLVDHRGQPTTSQRLCADMQRIHRVVNTNSKSQQQMKGGIIPPAVSRLRLVTAAMDDGQIAVGCENGYVVVTSFN</sequence>
<feature type="region of interest" description="Disordered" evidence="1">
    <location>
        <begin position="545"/>
        <end position="590"/>
    </location>
</feature>
<feature type="region of interest" description="Disordered" evidence="1">
    <location>
        <begin position="1"/>
        <end position="50"/>
    </location>
</feature>